<evidence type="ECO:0000256" key="9">
    <source>
        <dbReference type="RuleBase" id="RU361157"/>
    </source>
</evidence>
<dbReference type="EMBL" id="LT629777">
    <property type="protein sequence ID" value="SDS68030.1"/>
    <property type="molecule type" value="Genomic_DNA"/>
</dbReference>
<keyword evidence="12" id="KW-1185">Reference proteome</keyword>
<evidence type="ECO:0000256" key="7">
    <source>
        <dbReference type="ARBA" id="ARBA00023047"/>
    </source>
</evidence>
<proteinExistence type="inferred from homology"/>
<evidence type="ECO:0000256" key="1">
    <source>
        <dbReference type="ARBA" id="ARBA00004651"/>
    </source>
</evidence>
<keyword evidence="7" id="KW-0762">Sugar transport</keyword>
<feature type="transmembrane region" description="Helical" evidence="9">
    <location>
        <begin position="113"/>
        <end position="139"/>
    </location>
</feature>
<reference evidence="12" key="1">
    <citation type="submission" date="2016-10" db="EMBL/GenBank/DDBJ databases">
        <authorList>
            <person name="Varghese N."/>
            <person name="Submissions S."/>
        </authorList>
    </citation>
    <scope>NUCLEOTIDE SEQUENCE [LARGE SCALE GENOMIC DNA]</scope>
    <source>
        <strain evidence="12">ATCC 23835</strain>
    </source>
</reference>
<protein>
    <recommendedName>
        <fullName evidence="9">Transport permease protein</fullName>
    </recommendedName>
</protein>
<feature type="transmembrane region" description="Helical" evidence="9">
    <location>
        <begin position="241"/>
        <end position="258"/>
    </location>
</feature>
<organism evidence="11 12">
    <name type="scientific">Pseudomonas asplenii</name>
    <dbReference type="NCBI Taxonomy" id="53407"/>
    <lineage>
        <taxon>Bacteria</taxon>
        <taxon>Pseudomonadati</taxon>
        <taxon>Pseudomonadota</taxon>
        <taxon>Gammaproteobacteria</taxon>
        <taxon>Pseudomonadales</taxon>
        <taxon>Pseudomonadaceae</taxon>
        <taxon>Pseudomonas</taxon>
    </lineage>
</organism>
<keyword evidence="6 9" id="KW-1133">Transmembrane helix</keyword>
<evidence type="ECO:0000256" key="5">
    <source>
        <dbReference type="ARBA" id="ARBA00022692"/>
    </source>
</evidence>
<keyword evidence="3 9" id="KW-0813">Transport</keyword>
<keyword evidence="5 9" id="KW-0812">Transmembrane</keyword>
<feature type="transmembrane region" description="Helical" evidence="9">
    <location>
        <begin position="151"/>
        <end position="176"/>
    </location>
</feature>
<evidence type="ECO:0000256" key="6">
    <source>
        <dbReference type="ARBA" id="ARBA00022989"/>
    </source>
</evidence>
<keyword evidence="7" id="KW-0625">Polysaccharide transport</keyword>
<dbReference type="Proteomes" id="UP000199524">
    <property type="component" value="Chromosome I"/>
</dbReference>
<evidence type="ECO:0000313" key="12">
    <source>
        <dbReference type="Proteomes" id="UP000199524"/>
    </source>
</evidence>
<accession>A0A1H1U690</accession>
<feature type="transmembrane region" description="Helical" evidence="9">
    <location>
        <begin position="182"/>
        <end position="203"/>
    </location>
</feature>
<evidence type="ECO:0000256" key="4">
    <source>
        <dbReference type="ARBA" id="ARBA00022475"/>
    </source>
</evidence>
<gene>
    <name evidence="11" type="ORF">SAMN05216598_2385</name>
</gene>
<feature type="transmembrane region" description="Helical" evidence="9">
    <location>
        <begin position="39"/>
        <end position="60"/>
    </location>
</feature>
<evidence type="ECO:0000256" key="2">
    <source>
        <dbReference type="ARBA" id="ARBA00007783"/>
    </source>
</evidence>
<keyword evidence="8 9" id="KW-0472">Membrane</keyword>
<dbReference type="PROSITE" id="PS51012">
    <property type="entry name" value="ABC_TM2"/>
    <property type="match status" value="1"/>
</dbReference>
<evidence type="ECO:0000259" key="10">
    <source>
        <dbReference type="PROSITE" id="PS51012"/>
    </source>
</evidence>
<name>A0A1H1U690_9PSED</name>
<feature type="transmembrane region" description="Helical" evidence="9">
    <location>
        <begin position="72"/>
        <end position="93"/>
    </location>
</feature>
<evidence type="ECO:0000256" key="3">
    <source>
        <dbReference type="ARBA" id="ARBA00022448"/>
    </source>
</evidence>
<dbReference type="AlphaFoldDB" id="A0A1H1U690"/>
<evidence type="ECO:0000256" key="8">
    <source>
        <dbReference type="ARBA" id="ARBA00023136"/>
    </source>
</evidence>
<dbReference type="GO" id="GO:0005886">
    <property type="term" value="C:plasma membrane"/>
    <property type="evidence" value="ECO:0007669"/>
    <property type="project" value="UniProtKB-SubCell"/>
</dbReference>
<comment type="similarity">
    <text evidence="2 9">Belongs to the ABC-2 integral membrane protein family.</text>
</comment>
<dbReference type="InterPro" id="IPR047817">
    <property type="entry name" value="ABC2_TM_bact-type"/>
</dbReference>
<feature type="domain" description="ABC transmembrane type-2" evidence="10">
    <location>
        <begin position="38"/>
        <end position="261"/>
    </location>
</feature>
<dbReference type="GO" id="GO:0140359">
    <property type="term" value="F:ABC-type transporter activity"/>
    <property type="evidence" value="ECO:0007669"/>
    <property type="project" value="InterPro"/>
</dbReference>
<dbReference type="InterPro" id="IPR013525">
    <property type="entry name" value="ABC2_TM"/>
</dbReference>
<dbReference type="GO" id="GO:0015774">
    <property type="term" value="P:polysaccharide transport"/>
    <property type="evidence" value="ECO:0007669"/>
    <property type="project" value="UniProtKB-KW"/>
</dbReference>
<dbReference type="GO" id="GO:0015920">
    <property type="term" value="P:lipopolysaccharide transport"/>
    <property type="evidence" value="ECO:0007669"/>
    <property type="project" value="TreeGrafter"/>
</dbReference>
<keyword evidence="4 9" id="KW-1003">Cell membrane</keyword>
<sequence>MLKNPSRQHLLRNVIRHRSMIQALAVRDLQNRYAGTLGGMLWAFLHPLAVVVVFYFVFAVGFRAQGPVGTPFILWFVCGLVPWFFFSEALQSITHSITRNDHLVKKTVFPTEVLPVVHLASGLVPHGVFLVVLAGMMLFYDVAFFWERLLFVYFLLCMSVLLLGLGWLLAALQVFYRDIGQALTILLNLWFWSTPIVWSLQIMPAAIREWAVYNPIYYIVQGYRGLLIFQTVSWPPMSQTLVFWGVSLGLFFLGSAIFRRLKPEFADVL</sequence>
<dbReference type="Pfam" id="PF01061">
    <property type="entry name" value="ABC2_membrane"/>
    <property type="match status" value="1"/>
</dbReference>
<dbReference type="PANTHER" id="PTHR30413:SF10">
    <property type="entry name" value="CAPSULE POLYSACCHARIDE EXPORT INNER-MEMBRANE PROTEIN CTRC"/>
    <property type="match status" value="1"/>
</dbReference>
<dbReference type="PANTHER" id="PTHR30413">
    <property type="entry name" value="INNER MEMBRANE TRANSPORT PERMEASE"/>
    <property type="match status" value="1"/>
</dbReference>
<evidence type="ECO:0000313" key="11">
    <source>
        <dbReference type="EMBL" id="SDS68030.1"/>
    </source>
</evidence>
<comment type="subcellular location">
    <subcellularLocation>
        <location evidence="9">Cell inner membrane</location>
        <topology evidence="9">Multi-pass membrane protein</topology>
    </subcellularLocation>
    <subcellularLocation>
        <location evidence="1">Cell membrane</location>
        <topology evidence="1">Multi-pass membrane protein</topology>
    </subcellularLocation>
</comment>